<proteinExistence type="predicted"/>
<comment type="caution">
    <text evidence="6">The sequence shown here is derived from an EMBL/GenBank/DDBJ whole genome shotgun (WGS) entry which is preliminary data.</text>
</comment>
<dbReference type="InterPro" id="IPR002893">
    <property type="entry name" value="Znf_MYND"/>
</dbReference>
<keyword evidence="1" id="KW-0479">Metal-binding</keyword>
<feature type="domain" description="MYND-type" evidence="5">
    <location>
        <begin position="5"/>
        <end position="51"/>
    </location>
</feature>
<accession>A0A1V8TIW1</accession>
<protein>
    <recommendedName>
        <fullName evidence="5">MYND-type domain-containing protein</fullName>
    </recommendedName>
</protein>
<dbReference type="Gene3D" id="6.10.140.2220">
    <property type="match status" value="1"/>
</dbReference>
<dbReference type="EMBL" id="NAJO01000007">
    <property type="protein sequence ID" value="OQO11171.1"/>
    <property type="molecule type" value="Genomic_DNA"/>
</dbReference>
<keyword evidence="2 4" id="KW-0863">Zinc-finger</keyword>
<evidence type="ECO:0000256" key="3">
    <source>
        <dbReference type="ARBA" id="ARBA00022833"/>
    </source>
</evidence>
<keyword evidence="7" id="KW-1185">Reference proteome</keyword>
<evidence type="ECO:0000256" key="1">
    <source>
        <dbReference type="ARBA" id="ARBA00022723"/>
    </source>
</evidence>
<name>A0A1V8TIW1_9PEZI</name>
<organism evidence="6 7">
    <name type="scientific">Cryoendolithus antarcticus</name>
    <dbReference type="NCBI Taxonomy" id="1507870"/>
    <lineage>
        <taxon>Eukaryota</taxon>
        <taxon>Fungi</taxon>
        <taxon>Dikarya</taxon>
        <taxon>Ascomycota</taxon>
        <taxon>Pezizomycotina</taxon>
        <taxon>Dothideomycetes</taxon>
        <taxon>Dothideomycetidae</taxon>
        <taxon>Cladosporiales</taxon>
        <taxon>Cladosporiaceae</taxon>
        <taxon>Cryoendolithus</taxon>
    </lineage>
</organism>
<evidence type="ECO:0000256" key="4">
    <source>
        <dbReference type="PROSITE-ProRule" id="PRU00134"/>
    </source>
</evidence>
<sequence>MASLCQLCAKPARSRCGGCTEGLTVEGEMCMTSYCSPACQKEDWPTHKIECKSKNLRKQLHRAADVLQRAFYVVARATWDYSEVRAERGSDGHLRMHIKSEPVHKFVGYPNLGLTGLDEKAVLAHGNAMAQVTKMAAMVQQAFKGMGTESTVAEAPLILVLGTVAKYEVVVVVLKPEPLIDWLPLECKPPGHYVYRARLADKSVWALDLAGAVYDNTQSLMPWTSFASQYIKSTLRTMEAGYMNWAVNAEQLNVRARLMGGQPADCWAKNNILAQVGTELSDNALAASISDEHGYENLAELLKLPAVKFERAQQQFLERLTMNFAQHINAFDKEGGVHSKLSALVAGAWP</sequence>
<dbReference type="OrthoDB" id="432970at2759"/>
<keyword evidence="3" id="KW-0862">Zinc</keyword>
<evidence type="ECO:0000256" key="2">
    <source>
        <dbReference type="ARBA" id="ARBA00022771"/>
    </source>
</evidence>
<dbReference type="Pfam" id="PF01753">
    <property type="entry name" value="zf-MYND"/>
    <property type="match status" value="1"/>
</dbReference>
<dbReference type="AlphaFoldDB" id="A0A1V8TIW1"/>
<dbReference type="GO" id="GO:0008270">
    <property type="term" value="F:zinc ion binding"/>
    <property type="evidence" value="ECO:0007669"/>
    <property type="project" value="UniProtKB-KW"/>
</dbReference>
<evidence type="ECO:0000313" key="7">
    <source>
        <dbReference type="Proteomes" id="UP000192596"/>
    </source>
</evidence>
<dbReference type="InParanoid" id="A0A1V8TIW1"/>
<dbReference type="PROSITE" id="PS50865">
    <property type="entry name" value="ZF_MYND_2"/>
    <property type="match status" value="1"/>
</dbReference>
<dbReference type="Proteomes" id="UP000192596">
    <property type="component" value="Unassembled WGS sequence"/>
</dbReference>
<gene>
    <name evidence="6" type="ORF">B0A48_05427</name>
</gene>
<evidence type="ECO:0000313" key="6">
    <source>
        <dbReference type="EMBL" id="OQO11171.1"/>
    </source>
</evidence>
<dbReference type="SUPFAM" id="SSF144232">
    <property type="entry name" value="HIT/MYND zinc finger-like"/>
    <property type="match status" value="1"/>
</dbReference>
<reference evidence="7" key="1">
    <citation type="submission" date="2017-03" db="EMBL/GenBank/DDBJ databases">
        <title>Genomes of endolithic fungi from Antarctica.</title>
        <authorList>
            <person name="Coleine C."/>
            <person name="Masonjones S."/>
            <person name="Stajich J.E."/>
        </authorList>
    </citation>
    <scope>NUCLEOTIDE SEQUENCE [LARGE SCALE GENOMIC DNA]</scope>
    <source>
        <strain evidence="7">CCFEE 5527</strain>
    </source>
</reference>
<evidence type="ECO:0000259" key="5">
    <source>
        <dbReference type="PROSITE" id="PS50865"/>
    </source>
</evidence>